<dbReference type="InterPro" id="IPR032675">
    <property type="entry name" value="LRR_dom_sf"/>
</dbReference>
<dbReference type="EMBL" id="CAJNOC010003981">
    <property type="protein sequence ID" value="CAF1005338.1"/>
    <property type="molecule type" value="Genomic_DNA"/>
</dbReference>
<dbReference type="InterPro" id="IPR001611">
    <property type="entry name" value="Leu-rich_rpt"/>
</dbReference>
<dbReference type="PANTHER" id="PTHR45712:SF22">
    <property type="entry name" value="INSULIN-LIKE GROWTH FACTOR-BINDING PROTEIN COMPLEX ACID LABILE SUBUNIT"/>
    <property type="match status" value="1"/>
</dbReference>
<protein>
    <submittedName>
        <fullName evidence="3">Uncharacterized protein</fullName>
    </submittedName>
</protein>
<dbReference type="SUPFAM" id="SSF52047">
    <property type="entry name" value="RNI-like"/>
    <property type="match status" value="1"/>
</dbReference>
<reference evidence="3" key="1">
    <citation type="submission" date="2021-02" db="EMBL/GenBank/DDBJ databases">
        <authorList>
            <person name="Nowell W R."/>
        </authorList>
    </citation>
    <scope>NUCLEOTIDE SEQUENCE</scope>
    <source>
        <strain evidence="3">Ploen Becks lab</strain>
    </source>
</reference>
<proteinExistence type="predicted"/>
<evidence type="ECO:0000313" key="3">
    <source>
        <dbReference type="EMBL" id="CAF1005338.1"/>
    </source>
</evidence>
<evidence type="ECO:0000313" key="4">
    <source>
        <dbReference type="Proteomes" id="UP000663879"/>
    </source>
</evidence>
<dbReference type="AlphaFoldDB" id="A0A814H784"/>
<name>A0A814H784_9BILA</name>
<dbReference type="InterPro" id="IPR050333">
    <property type="entry name" value="SLRP"/>
</dbReference>
<keyword evidence="1" id="KW-0433">Leucine-rich repeat</keyword>
<evidence type="ECO:0000256" key="2">
    <source>
        <dbReference type="ARBA" id="ARBA00022737"/>
    </source>
</evidence>
<accession>A0A814H784</accession>
<dbReference type="PANTHER" id="PTHR45712">
    <property type="entry name" value="AGAP008170-PA"/>
    <property type="match status" value="1"/>
</dbReference>
<dbReference type="OrthoDB" id="676979at2759"/>
<dbReference type="Pfam" id="PF12799">
    <property type="entry name" value="LRR_4"/>
    <property type="match status" value="1"/>
</dbReference>
<keyword evidence="4" id="KW-1185">Reference proteome</keyword>
<evidence type="ECO:0000256" key="1">
    <source>
        <dbReference type="ARBA" id="ARBA00022614"/>
    </source>
</evidence>
<dbReference type="Pfam" id="PF00560">
    <property type="entry name" value="LRR_1"/>
    <property type="match status" value="1"/>
</dbReference>
<dbReference type="InterPro" id="IPR025875">
    <property type="entry name" value="Leu-rich_rpt_4"/>
</dbReference>
<dbReference type="PROSITE" id="PS51450">
    <property type="entry name" value="LRR"/>
    <property type="match status" value="5"/>
</dbReference>
<dbReference type="Gene3D" id="3.80.10.10">
    <property type="entry name" value="Ribonuclease Inhibitor"/>
    <property type="match status" value="4"/>
</dbReference>
<dbReference type="InterPro" id="IPR003591">
    <property type="entry name" value="Leu-rich_rpt_typical-subtyp"/>
</dbReference>
<comment type="caution">
    <text evidence="3">The sequence shown here is derived from an EMBL/GenBank/DDBJ whole genome shotgun (WGS) entry which is preliminary data.</text>
</comment>
<dbReference type="SMART" id="SM00369">
    <property type="entry name" value="LRR_TYP"/>
    <property type="match status" value="7"/>
</dbReference>
<keyword evidence="2" id="KW-0677">Repeat</keyword>
<organism evidence="3 4">
    <name type="scientific">Brachionus calyciflorus</name>
    <dbReference type="NCBI Taxonomy" id="104777"/>
    <lineage>
        <taxon>Eukaryota</taxon>
        <taxon>Metazoa</taxon>
        <taxon>Spiralia</taxon>
        <taxon>Gnathifera</taxon>
        <taxon>Rotifera</taxon>
        <taxon>Eurotatoria</taxon>
        <taxon>Monogononta</taxon>
        <taxon>Pseudotrocha</taxon>
        <taxon>Ploima</taxon>
        <taxon>Brachionidae</taxon>
        <taxon>Brachionus</taxon>
    </lineage>
</organism>
<dbReference type="Proteomes" id="UP000663879">
    <property type="component" value="Unassembled WGS sequence"/>
</dbReference>
<gene>
    <name evidence="3" type="ORF">OXX778_LOCUS16623</name>
</gene>
<dbReference type="SMART" id="SM00365">
    <property type="entry name" value="LRR_SD22"/>
    <property type="match status" value="7"/>
</dbReference>
<sequence>MPNLETLYLFNNNISKIDLKLKNLIKVDLNNNKLKEFPYDLFLNSLNLIDVNLSNNEIQEIKHIKLLPEIKSLRSLNLAKNKLKEFPYELSDKFCQLKSLIVTSNEIIDFDAEKLKKMDYLNNFYIAHNKIARISDNFSEKLPNLNFLDLTANCLSEINQEAFKYSSKLKFLFIRKNSINQFPFGLLEKCLQLTVLDLSDNKITSIDQSITLTSNLANLSLSEFPYFLGEKCTFLDTLDLSENEIIQIDEINCEALQMLGELCLNKNKLKEFPHFLTKICPQLKQLHLRDNEITKMSLLECFKMQDLYFLDLNNNKIYQYPNDLDKFCPNLTRLILSNNFINPFDARINSLEYMENIDVSFNVVSNDISFFIRLFECNDYEFKEVHENDTSLEPRDMENNNKFNQLKIFLRKFNKVPKQGEKYFVRKFNFDYKFVLYFLYRNICPNMSVDFKEFQNLVQKFNNFEYSFLDFLVYFSDFHSNNLILLKRSIETLIEQSQSNVNKEFNFFSPESIVSICKRNDTFLLETFFPNEHFSNQNKKLFTKFIPNDLEFFSLVNFIVAFEIVLNNQNEDLVIQLFSLLQYSCFLSEENRFENVIE</sequence>
<dbReference type="Pfam" id="PF13855">
    <property type="entry name" value="LRR_8"/>
    <property type="match status" value="1"/>
</dbReference>